<comment type="caution">
    <text evidence="9">The sequence shown here is derived from an EMBL/GenBank/DDBJ whole genome shotgun (WGS) entry which is preliminary data.</text>
</comment>
<evidence type="ECO:0000256" key="4">
    <source>
        <dbReference type="ARBA" id="ARBA00022525"/>
    </source>
</evidence>
<feature type="domain" description="Right handed beta helix" evidence="8">
    <location>
        <begin position="132"/>
        <end position="300"/>
    </location>
</feature>
<dbReference type="Gene3D" id="2.160.20.10">
    <property type="entry name" value="Single-stranded right-handed beta-helix, Pectin lyase-like"/>
    <property type="match status" value="2"/>
</dbReference>
<evidence type="ECO:0000256" key="7">
    <source>
        <dbReference type="ARBA" id="ARBA00023237"/>
    </source>
</evidence>
<evidence type="ECO:0000256" key="3">
    <source>
        <dbReference type="ARBA" id="ARBA00004613"/>
    </source>
</evidence>
<dbReference type="GO" id="GO:0005576">
    <property type="term" value="C:extracellular region"/>
    <property type="evidence" value="ECO:0007669"/>
    <property type="project" value="UniProtKB-SubCell"/>
</dbReference>
<dbReference type="GO" id="GO:0009279">
    <property type="term" value="C:cell outer membrane"/>
    <property type="evidence" value="ECO:0007669"/>
    <property type="project" value="UniProtKB-SubCell"/>
</dbReference>
<evidence type="ECO:0000259" key="8">
    <source>
        <dbReference type="Pfam" id="PF13229"/>
    </source>
</evidence>
<dbReference type="Proteomes" id="UP000777784">
    <property type="component" value="Unassembled WGS sequence"/>
</dbReference>
<sequence>MPAAGEATTTIVKPDGTGDFPTIQAAIDAALEGDIIELTDGTFTGDGNRDMDYLGKAITVRSQGGNPETCLIDCEGSQSEPHGAIEFSGGEGASSILEGITIRGAYPAGIICDSSSPTLYNCRFRDNLGSALGLNHSQSSIIGCQFLNNASDFGGAGINWANSSGSITDCVFEENTALVGAGLFCQWASPTISGCSFVGNAATLTGGAIAGQSSSSHVSNCSFSSNTAGEAGGAIRFHYDAPILEDLVCEGNSAGEVGGAMSIEDVEGSIVRRCVLRENSAPAGAGLHGAGEITVDQCAFVGNAAGQYGGGMISDGPVVVTACTFVGNAAPGGGSGVWGGGENALSMEKTQIVFGEQGAAVRCPSSIELVCCDIYGNADGDWVGCIEDQYGVNGNISEDPLFCDPENGDFAIRSDSPCAPFSPPNEECDLIGAFPVGCNPPSATMLTTWGKIKATYN</sequence>
<dbReference type="InterPro" id="IPR011050">
    <property type="entry name" value="Pectin_lyase_fold/virulence"/>
</dbReference>
<dbReference type="EMBL" id="JAHJDP010000018">
    <property type="protein sequence ID" value="MBU2689787.1"/>
    <property type="molecule type" value="Genomic_DNA"/>
</dbReference>
<evidence type="ECO:0000313" key="9">
    <source>
        <dbReference type="EMBL" id="MBU2689787.1"/>
    </source>
</evidence>
<dbReference type="InterPro" id="IPR012334">
    <property type="entry name" value="Pectin_lyas_fold"/>
</dbReference>
<dbReference type="PANTHER" id="PTHR11319">
    <property type="entry name" value="G PROTEIN-COUPLED RECEPTOR-RELATED"/>
    <property type="match status" value="1"/>
</dbReference>
<dbReference type="InterPro" id="IPR039448">
    <property type="entry name" value="Beta_helix"/>
</dbReference>
<organism evidence="9 10">
    <name type="scientific">Eiseniibacteriota bacterium</name>
    <dbReference type="NCBI Taxonomy" id="2212470"/>
    <lineage>
        <taxon>Bacteria</taxon>
        <taxon>Candidatus Eiseniibacteriota</taxon>
    </lineage>
</organism>
<evidence type="ECO:0000256" key="1">
    <source>
        <dbReference type="ARBA" id="ARBA00004196"/>
    </source>
</evidence>
<evidence type="ECO:0000256" key="5">
    <source>
        <dbReference type="ARBA" id="ARBA00022729"/>
    </source>
</evidence>
<dbReference type="Pfam" id="PF13229">
    <property type="entry name" value="Beta_helix"/>
    <property type="match status" value="1"/>
</dbReference>
<keyword evidence="4" id="KW-0964">Secreted</keyword>
<dbReference type="NCBIfam" id="TIGR01376">
    <property type="entry name" value="POMP_repeat"/>
    <property type="match status" value="1"/>
</dbReference>
<evidence type="ECO:0000256" key="2">
    <source>
        <dbReference type="ARBA" id="ARBA00004442"/>
    </source>
</evidence>
<dbReference type="AlphaFoldDB" id="A0A948RVL5"/>
<gene>
    <name evidence="9" type="ORF">KJ970_02590</name>
</gene>
<proteinExistence type="predicted"/>
<reference evidence="9" key="1">
    <citation type="submission" date="2021-05" db="EMBL/GenBank/DDBJ databases">
        <title>Energy efficiency and biological interactions define the core microbiome of deep oligotrophic groundwater.</title>
        <authorList>
            <person name="Mehrshad M."/>
            <person name="Lopez-Fernandez M."/>
            <person name="Bell E."/>
            <person name="Bernier-Latmani R."/>
            <person name="Bertilsson S."/>
            <person name="Dopson M."/>
        </authorList>
    </citation>
    <scope>NUCLEOTIDE SEQUENCE</scope>
    <source>
        <strain evidence="9">Modern_marine.mb.64</strain>
    </source>
</reference>
<keyword evidence="5" id="KW-0732">Signal</keyword>
<evidence type="ECO:0000313" key="10">
    <source>
        <dbReference type="Proteomes" id="UP000777784"/>
    </source>
</evidence>
<protein>
    <submittedName>
        <fullName evidence="9">Right-handed parallel beta-helix repeat-containing protein</fullName>
    </submittedName>
</protein>
<name>A0A948RVL5_UNCEI</name>
<accession>A0A948RVL5</accession>
<dbReference type="InterPro" id="IPR003368">
    <property type="entry name" value="POMP_repeat"/>
</dbReference>
<comment type="subcellular location">
    <subcellularLocation>
        <location evidence="1">Cell envelope</location>
    </subcellularLocation>
    <subcellularLocation>
        <location evidence="2">Cell outer membrane</location>
    </subcellularLocation>
    <subcellularLocation>
        <location evidence="3">Secreted</location>
    </subcellularLocation>
</comment>
<dbReference type="PANTHER" id="PTHR11319:SF35">
    <property type="entry name" value="OUTER MEMBRANE PROTEIN PMPC-RELATED"/>
    <property type="match status" value="1"/>
</dbReference>
<evidence type="ECO:0000256" key="6">
    <source>
        <dbReference type="ARBA" id="ARBA00023136"/>
    </source>
</evidence>
<keyword evidence="7" id="KW-0998">Cell outer membrane</keyword>
<keyword evidence="6" id="KW-0472">Membrane</keyword>
<dbReference type="SUPFAM" id="SSF51126">
    <property type="entry name" value="Pectin lyase-like"/>
    <property type="match status" value="2"/>
</dbReference>